<evidence type="ECO:0000256" key="1">
    <source>
        <dbReference type="ARBA" id="ARBA00004514"/>
    </source>
</evidence>
<evidence type="ECO:0000256" key="4">
    <source>
        <dbReference type="ARBA" id="ARBA00023186"/>
    </source>
</evidence>
<sequence>MIEGTEIVTMYEHVATITAQMLNAAKERDWEKLSLLEDDCTREVDRIRAYDSVTPLTPELRQRKVRVIQQILADDRQIRDITEPWMAELQQLMRSSSTSLKLNKTYAV</sequence>
<dbReference type="Pfam" id="PF05400">
    <property type="entry name" value="FliT"/>
    <property type="match status" value="1"/>
</dbReference>
<reference evidence="7" key="1">
    <citation type="journal article" date="2019" name="Int. J. Syst. Evol. Microbiol.">
        <title>The Global Catalogue of Microorganisms (GCM) 10K type strain sequencing project: providing services to taxonomists for standard genome sequencing and annotation.</title>
        <authorList>
            <consortium name="The Broad Institute Genomics Platform"/>
            <consortium name="The Broad Institute Genome Sequencing Center for Infectious Disease"/>
            <person name="Wu L."/>
            <person name="Ma J."/>
        </authorList>
    </citation>
    <scope>NUCLEOTIDE SEQUENCE [LARGE SCALE GENOMIC DNA]</scope>
    <source>
        <strain evidence="7">KCTC 23917</strain>
    </source>
</reference>
<organism evidence="6 7">
    <name type="scientific">Undibacterium squillarum</name>
    <dbReference type="NCBI Taxonomy" id="1131567"/>
    <lineage>
        <taxon>Bacteria</taxon>
        <taxon>Pseudomonadati</taxon>
        <taxon>Pseudomonadota</taxon>
        <taxon>Betaproteobacteria</taxon>
        <taxon>Burkholderiales</taxon>
        <taxon>Oxalobacteraceae</taxon>
        <taxon>Undibacterium</taxon>
    </lineage>
</organism>
<accession>A0ABQ2Y385</accession>
<keyword evidence="7" id="KW-1185">Reference proteome</keyword>
<comment type="caution">
    <text evidence="6">The sequence shown here is derived from an EMBL/GenBank/DDBJ whole genome shotgun (WGS) entry which is preliminary data.</text>
</comment>
<protein>
    <recommendedName>
        <fullName evidence="5">Flagellar protein FliT</fullName>
    </recommendedName>
</protein>
<evidence type="ECO:0000313" key="6">
    <source>
        <dbReference type="EMBL" id="GGX49242.1"/>
    </source>
</evidence>
<dbReference type="Proteomes" id="UP000653343">
    <property type="component" value="Unassembled WGS sequence"/>
</dbReference>
<keyword evidence="2" id="KW-0963">Cytoplasm</keyword>
<comment type="subcellular location">
    <subcellularLocation>
        <location evidence="1">Cytoplasm</location>
        <location evidence="1">Cytosol</location>
    </subcellularLocation>
</comment>
<evidence type="ECO:0000256" key="3">
    <source>
        <dbReference type="ARBA" id="ARBA00022795"/>
    </source>
</evidence>
<evidence type="ECO:0000313" key="7">
    <source>
        <dbReference type="Proteomes" id="UP000653343"/>
    </source>
</evidence>
<keyword evidence="3" id="KW-1005">Bacterial flagellum biogenesis</keyword>
<evidence type="ECO:0000256" key="5">
    <source>
        <dbReference type="ARBA" id="ARBA00093797"/>
    </source>
</evidence>
<gene>
    <name evidence="6" type="ORF">GCM10010946_29880</name>
</gene>
<evidence type="ECO:0000256" key="2">
    <source>
        <dbReference type="ARBA" id="ARBA00022490"/>
    </source>
</evidence>
<keyword evidence="4" id="KW-0143">Chaperone</keyword>
<proteinExistence type="predicted"/>
<dbReference type="Gene3D" id="1.20.58.380">
    <property type="entry name" value="Flagellar protein flit"/>
    <property type="match status" value="1"/>
</dbReference>
<dbReference type="InterPro" id="IPR008622">
    <property type="entry name" value="FliT"/>
</dbReference>
<dbReference type="EMBL" id="BMYU01000008">
    <property type="protein sequence ID" value="GGX49242.1"/>
    <property type="molecule type" value="Genomic_DNA"/>
</dbReference>
<dbReference type="RefSeq" id="WP_189358022.1">
    <property type="nucleotide sequence ID" value="NZ_BMYU01000008.1"/>
</dbReference>
<name>A0ABQ2Y385_9BURK</name>